<comment type="caution">
    <text evidence="3">The sequence shown here is derived from an EMBL/GenBank/DDBJ whole genome shotgun (WGS) entry which is preliminary data.</text>
</comment>
<dbReference type="Pfam" id="PF09829">
    <property type="entry name" value="DUF2057"/>
    <property type="match status" value="1"/>
</dbReference>
<dbReference type="PANTHER" id="PTHR38108:SF1">
    <property type="entry name" value="UPF0319 PROTEIN YCCT"/>
    <property type="match status" value="1"/>
</dbReference>
<keyword evidence="2" id="KW-0732">Signal</keyword>
<evidence type="ECO:0000313" key="3">
    <source>
        <dbReference type="EMBL" id="KID55379.1"/>
    </source>
</evidence>
<dbReference type="InterPro" id="IPR018635">
    <property type="entry name" value="UPF0319"/>
</dbReference>
<organism evidence="3 4">
    <name type="scientific">Pseudoalteromonas luteoviolacea</name>
    <dbReference type="NCBI Taxonomy" id="43657"/>
    <lineage>
        <taxon>Bacteria</taxon>
        <taxon>Pseudomonadati</taxon>
        <taxon>Pseudomonadota</taxon>
        <taxon>Gammaproteobacteria</taxon>
        <taxon>Alteromonadales</taxon>
        <taxon>Pseudoalteromonadaceae</taxon>
        <taxon>Pseudoalteromonas</taxon>
    </lineage>
</organism>
<proteinExistence type="inferred from homology"/>
<dbReference type="Proteomes" id="UP000031327">
    <property type="component" value="Unassembled WGS sequence"/>
</dbReference>
<name>A0A0C1MF19_9GAMM</name>
<accession>A0A0C1MF19</accession>
<reference evidence="3 4" key="1">
    <citation type="submission" date="2014-12" db="EMBL/GenBank/DDBJ databases">
        <title>Draft Genome Sequence of Pseudoalteromonas luteoviolacea HI1.</title>
        <authorList>
            <person name="Asahina A.Y."/>
            <person name="Hadfield M.G."/>
        </authorList>
    </citation>
    <scope>NUCLEOTIDE SEQUENCE [LARGE SCALE GENOMIC DNA]</scope>
    <source>
        <strain evidence="3 4">HI1</strain>
    </source>
</reference>
<evidence type="ECO:0000256" key="2">
    <source>
        <dbReference type="ARBA" id="ARBA00022729"/>
    </source>
</evidence>
<dbReference type="EMBL" id="JWIC01000009">
    <property type="protein sequence ID" value="KID55379.1"/>
    <property type="molecule type" value="Genomic_DNA"/>
</dbReference>
<evidence type="ECO:0008006" key="5">
    <source>
        <dbReference type="Google" id="ProtNLM"/>
    </source>
</evidence>
<evidence type="ECO:0000313" key="4">
    <source>
        <dbReference type="Proteomes" id="UP000031327"/>
    </source>
</evidence>
<gene>
    <name evidence="3" type="ORF">JF50_21225</name>
</gene>
<comment type="similarity">
    <text evidence="1">Belongs to the UPF0319 family.</text>
</comment>
<dbReference type="RefSeq" id="WP_039611369.1">
    <property type="nucleotide sequence ID" value="NZ_JWIC01000009.1"/>
</dbReference>
<dbReference type="PANTHER" id="PTHR38108">
    <property type="entry name" value="UPF0319 PROTEIN YCCT"/>
    <property type="match status" value="1"/>
</dbReference>
<dbReference type="AlphaFoldDB" id="A0A0C1MF19"/>
<dbReference type="OrthoDB" id="5734775at2"/>
<sequence length="199" mass="22786">MKKISIFGIFIALYSGISVAGEVNFPEELLPLQVNDREIEHSFFNKVRQLELPAGVHRIKVKYSDLFELDYDEHEVVNSKPFWVEVTIKDRDYQVRFESIEDVEQARAFAKSPKIWLQPQKGDTVAAKRVKEQIAAAPMPVVREPVPTVVRAHSQKESSTDHVAPRAGKPDAVSMLEFWWQQATPEQRTAFLMSIDAQH</sequence>
<evidence type="ECO:0000256" key="1">
    <source>
        <dbReference type="ARBA" id="ARBA00008490"/>
    </source>
</evidence>
<protein>
    <recommendedName>
        <fullName evidence="5">DUF2057 domain-containing protein</fullName>
    </recommendedName>
</protein>